<evidence type="ECO:0000313" key="3">
    <source>
        <dbReference type="Proteomes" id="UP000004508"/>
    </source>
</evidence>
<gene>
    <name evidence="2" type="ORF">Krac_2700</name>
</gene>
<dbReference type="EMBL" id="ADVG01000004">
    <property type="protein sequence ID" value="EFH81940.1"/>
    <property type="molecule type" value="Genomic_DNA"/>
</dbReference>
<dbReference type="InParanoid" id="D6TZF0"/>
<name>D6TZF0_KTERA</name>
<evidence type="ECO:0000313" key="2">
    <source>
        <dbReference type="EMBL" id="EFH81940.1"/>
    </source>
</evidence>
<proteinExistence type="predicted"/>
<dbReference type="STRING" id="485913.Krac_2700"/>
<reference evidence="2 3" key="1">
    <citation type="journal article" date="2011" name="Stand. Genomic Sci.">
        <title>Non-contiguous finished genome sequence and contextual data of the filamentous soil bacterium Ktedonobacter racemifer type strain (SOSP1-21).</title>
        <authorList>
            <person name="Chang Y.J."/>
            <person name="Land M."/>
            <person name="Hauser L."/>
            <person name="Chertkov O."/>
            <person name="Del Rio T.G."/>
            <person name="Nolan M."/>
            <person name="Copeland A."/>
            <person name="Tice H."/>
            <person name="Cheng J.F."/>
            <person name="Lucas S."/>
            <person name="Han C."/>
            <person name="Goodwin L."/>
            <person name="Pitluck S."/>
            <person name="Ivanova N."/>
            <person name="Ovchinikova G."/>
            <person name="Pati A."/>
            <person name="Chen A."/>
            <person name="Palaniappan K."/>
            <person name="Mavromatis K."/>
            <person name="Liolios K."/>
            <person name="Brettin T."/>
            <person name="Fiebig A."/>
            <person name="Rohde M."/>
            <person name="Abt B."/>
            <person name="Goker M."/>
            <person name="Detter J.C."/>
            <person name="Woyke T."/>
            <person name="Bristow J."/>
            <person name="Eisen J.A."/>
            <person name="Markowitz V."/>
            <person name="Hugenholtz P."/>
            <person name="Kyrpides N.C."/>
            <person name="Klenk H.P."/>
            <person name="Lapidus A."/>
        </authorList>
    </citation>
    <scope>NUCLEOTIDE SEQUENCE [LARGE SCALE GENOMIC DNA]</scope>
    <source>
        <strain evidence="3">DSM 44963</strain>
    </source>
</reference>
<comment type="caution">
    <text evidence="2">The sequence shown here is derived from an EMBL/GenBank/DDBJ whole genome shotgun (WGS) entry which is preliminary data.</text>
</comment>
<dbReference type="AlphaFoldDB" id="D6TZF0"/>
<dbReference type="eggNOG" id="ENOG502ZUZI">
    <property type="taxonomic scope" value="Bacteria"/>
</dbReference>
<organism evidence="2 3">
    <name type="scientific">Ktedonobacter racemifer DSM 44963</name>
    <dbReference type="NCBI Taxonomy" id="485913"/>
    <lineage>
        <taxon>Bacteria</taxon>
        <taxon>Bacillati</taxon>
        <taxon>Chloroflexota</taxon>
        <taxon>Ktedonobacteria</taxon>
        <taxon>Ktedonobacterales</taxon>
        <taxon>Ktedonobacteraceae</taxon>
        <taxon>Ktedonobacter</taxon>
    </lineage>
</organism>
<keyword evidence="3" id="KW-1185">Reference proteome</keyword>
<sequence>MSTAYSTQATSKGTPHSSPCLKGQGHPAAFWVNDTNLLPEALRKQSLSEREIVLPFQETLQALEILATAGYSLQGWEGWIRYANGKYGHPLMVIGAIEFGRRPGQTWVDYVQETKNFCRQTIEKEQKHWNIQAKSQEQTLYFCLAIEAENEKSKENCP</sequence>
<evidence type="ECO:0000256" key="1">
    <source>
        <dbReference type="SAM" id="MobiDB-lite"/>
    </source>
</evidence>
<feature type="compositionally biased region" description="Polar residues" evidence="1">
    <location>
        <begin position="1"/>
        <end position="17"/>
    </location>
</feature>
<protein>
    <submittedName>
        <fullName evidence="2">Uncharacterized protein</fullName>
    </submittedName>
</protein>
<accession>D6TZF0</accession>
<feature type="region of interest" description="Disordered" evidence="1">
    <location>
        <begin position="1"/>
        <end position="21"/>
    </location>
</feature>
<dbReference type="Proteomes" id="UP000004508">
    <property type="component" value="Unassembled WGS sequence"/>
</dbReference>